<reference evidence="2" key="1">
    <citation type="submission" date="2021-02" db="EMBL/GenBank/DDBJ databases">
        <authorList>
            <person name="Nowell W R."/>
        </authorList>
    </citation>
    <scope>NUCLEOTIDE SEQUENCE</scope>
</reference>
<name>A0A814QXW8_9BILA</name>
<evidence type="ECO:0000313" key="3">
    <source>
        <dbReference type="EMBL" id="CAF3832378.1"/>
    </source>
</evidence>
<evidence type="ECO:0000313" key="1">
    <source>
        <dbReference type="EMBL" id="CAF1067550.1"/>
    </source>
</evidence>
<organism evidence="2 5">
    <name type="scientific">Didymodactylos carnosus</name>
    <dbReference type="NCBI Taxonomy" id="1234261"/>
    <lineage>
        <taxon>Eukaryota</taxon>
        <taxon>Metazoa</taxon>
        <taxon>Spiralia</taxon>
        <taxon>Gnathifera</taxon>
        <taxon>Rotifera</taxon>
        <taxon>Eurotatoria</taxon>
        <taxon>Bdelloidea</taxon>
        <taxon>Philodinida</taxon>
        <taxon>Philodinidae</taxon>
        <taxon>Didymodactylos</taxon>
    </lineage>
</organism>
<sequence>MDLHLFLAYPRAECSFFEDLPRFTTDAKLLSAVTAKMGGIELPARSLYVQYDKDTGNAIVLVTKSAKTWTTEIVLTIDGRKVPQEKTLADRVLVSPVPRGFDVNRIICHDLFANRVIEHNHFNDQFILELNNVDNYKYCLDKGLVKIDGTMMEIKPYALIFDPETMDIHAENWYETDMLEIKPDIMTLLHNPQQHPIFHYQWNAQNWIEQLRKLESTQ</sequence>
<evidence type="ECO:0000313" key="2">
    <source>
        <dbReference type="EMBL" id="CAF1125263.1"/>
    </source>
</evidence>
<dbReference type="EMBL" id="CAJOBC010006151">
    <property type="protein sequence ID" value="CAF3888803.1"/>
    <property type="molecule type" value="Genomic_DNA"/>
</dbReference>
<dbReference type="Proteomes" id="UP000682733">
    <property type="component" value="Unassembled WGS sequence"/>
</dbReference>
<gene>
    <name evidence="2" type="ORF">GPM918_LOCUS19901</name>
    <name evidence="1" type="ORF">OVA965_LOCUS17732</name>
    <name evidence="4" type="ORF">SRO942_LOCUS19898</name>
    <name evidence="3" type="ORF">TMI583_LOCUS17743</name>
</gene>
<dbReference type="AlphaFoldDB" id="A0A814QXW8"/>
<dbReference type="Proteomes" id="UP000663829">
    <property type="component" value="Unassembled WGS sequence"/>
</dbReference>
<evidence type="ECO:0000313" key="5">
    <source>
        <dbReference type="Proteomes" id="UP000663829"/>
    </source>
</evidence>
<dbReference type="Proteomes" id="UP000681722">
    <property type="component" value="Unassembled WGS sequence"/>
</dbReference>
<dbReference type="Proteomes" id="UP000677228">
    <property type="component" value="Unassembled WGS sequence"/>
</dbReference>
<dbReference type="OrthoDB" id="10052722at2759"/>
<accession>A0A814QXW8</accession>
<keyword evidence="5" id="KW-1185">Reference proteome</keyword>
<dbReference type="EMBL" id="CAJNOQ010006151">
    <property type="protein sequence ID" value="CAF1125263.1"/>
    <property type="molecule type" value="Genomic_DNA"/>
</dbReference>
<proteinExistence type="predicted"/>
<dbReference type="EMBL" id="CAJOBA010008601">
    <property type="protein sequence ID" value="CAF3832378.1"/>
    <property type="molecule type" value="Genomic_DNA"/>
</dbReference>
<comment type="caution">
    <text evidence="2">The sequence shown here is derived from an EMBL/GenBank/DDBJ whole genome shotgun (WGS) entry which is preliminary data.</text>
</comment>
<protein>
    <submittedName>
        <fullName evidence="2">Uncharacterized protein</fullName>
    </submittedName>
</protein>
<evidence type="ECO:0000313" key="4">
    <source>
        <dbReference type="EMBL" id="CAF3888803.1"/>
    </source>
</evidence>
<dbReference type="EMBL" id="CAJNOK010008586">
    <property type="protein sequence ID" value="CAF1067550.1"/>
    <property type="molecule type" value="Genomic_DNA"/>
</dbReference>